<evidence type="ECO:0000259" key="6">
    <source>
        <dbReference type="PROSITE" id="PS50048"/>
    </source>
</evidence>
<dbReference type="AlphaFoldDB" id="A0AAX4JS98"/>
<feature type="compositionally biased region" description="Basic and acidic residues" evidence="4">
    <location>
        <begin position="265"/>
        <end position="281"/>
    </location>
</feature>
<evidence type="ECO:0000313" key="8">
    <source>
        <dbReference type="Proteomes" id="UP001355207"/>
    </source>
</evidence>
<feature type="region of interest" description="Disordered" evidence="4">
    <location>
        <begin position="1"/>
        <end position="334"/>
    </location>
</feature>
<feature type="compositionally biased region" description="Low complexity" evidence="4">
    <location>
        <begin position="11"/>
        <end position="33"/>
    </location>
</feature>
<keyword evidence="3" id="KW-0539">Nucleus</keyword>
<evidence type="ECO:0000256" key="2">
    <source>
        <dbReference type="ARBA" id="ARBA00022723"/>
    </source>
</evidence>
<dbReference type="PANTHER" id="PTHR31001:SF56">
    <property type="entry name" value="ZN(2)-C6 FUNGAL-TYPE DOMAIN-CONTAINING PROTEIN"/>
    <property type="match status" value="1"/>
</dbReference>
<dbReference type="InterPro" id="IPR050613">
    <property type="entry name" value="Sec_Metabolite_Reg"/>
</dbReference>
<dbReference type="GO" id="GO:0000981">
    <property type="term" value="F:DNA-binding transcription factor activity, RNA polymerase II-specific"/>
    <property type="evidence" value="ECO:0007669"/>
    <property type="project" value="InterPro"/>
</dbReference>
<dbReference type="RefSeq" id="XP_066075090.1">
    <property type="nucleotide sequence ID" value="XM_066218993.1"/>
</dbReference>
<dbReference type="CDD" id="cd12148">
    <property type="entry name" value="fungal_TF_MHR"/>
    <property type="match status" value="1"/>
</dbReference>
<comment type="subcellular location">
    <subcellularLocation>
        <location evidence="1">Nucleus</location>
    </subcellularLocation>
</comment>
<keyword evidence="8" id="KW-1185">Reference proteome</keyword>
<keyword evidence="5" id="KW-0812">Transmembrane</keyword>
<gene>
    <name evidence="7" type="ORF">L201_003236</name>
</gene>
<protein>
    <recommendedName>
        <fullName evidence="6">Zn(2)-C6 fungal-type domain-containing protein</fullName>
    </recommendedName>
</protein>
<dbReference type="PROSITE" id="PS00463">
    <property type="entry name" value="ZN2_CY6_FUNGAL_1"/>
    <property type="match status" value="1"/>
</dbReference>
<evidence type="ECO:0000256" key="5">
    <source>
        <dbReference type="SAM" id="Phobius"/>
    </source>
</evidence>
<sequence>MPPPNYPPQMSGNNPYQSNSNYPSDPYSRNYPPHQNPSTTNQPYLPPPYVLPHHQQYQQPQPPYNSQPQYTPQAPPQAVEPSKTTDKKRKSPKAAASRREGEVAVQPIPQEGVIPAKRGRPRKNANPNPIEQLDKSDKEPQTVQSQPSIMVYPPPPPIPGEKYNPSPLFNKNPNGNATSGNPTPASGEINPRDGVQLPSMGSWAPPTSNIPSSGVRNYSNQNQAPYGGSPDGMNGNGWSSVPPRPLLSEQQHWSQDQQGSYQSDHSFDSIKPMKRERDNQDHTGPLSDPGEMEASLALAGLKRRDSAPAGKKTKKEKDDTKNASNKKGEKDGKKSCAECRRLKAKCDRVFPCSNCRRRGCALVCPEGDLSCMQGKRLVLASTEQLHERIAQLESALFQSHGKTSAVHHPLLAPEYLDGGFASLPPPPPLVQDESIDKSPKSGSHSNRSAKDHSSASSLILATPQLSAERSSSQGRMAVESLLTEDSAAPEGKREDEWAGENAAPAMIIGTVGNQAGDDLDERHQVFERLKKLLRVLPSREEVHKRAENFWNTSIWYQTILRKEEFDTIYEPAVFAPTPANPLSPHKLAVVLIVLTLDTYFEISNDEQNLLIAEYWDAFQRCFDTRFGWAASVAGVQALAVATLFVGFGWRGARASNFYWLRQMTSSAMQLGLHREPHPSLPEEEREFRRRVFHEMFTLDCLICLNHGQRTAIPIEYVECSYPKHASPLSLKKYDFMKLVKTQVIDIGCLPDSSPASQEQLDKVQQKLMQFDVSALPSFHCPLLRGDPLPAAVDGFTLDDAKGLQTTTTSMCHYKAMLYLFRPSLRRLVARLRSQPRETVVFSDADRETVSMTYRACHAITLTSYYMFRKHPKLMARCWSVWVQTFSAAVSIAALAIWCGPHVESTFIGSAYQELSEACDMIGENGSARSLGILSLLPILKALVANRYPQVLGKASNEITVSQEGEDMLFALLGGQVDGKDSSQLATASPLPAQQKAIQTTPLQEQPSVQSQTQPPQSGQGQVQNPIKPQINPYLNQNSGDNMILSQEPMIEMNPNAVPEAYAAVGRYVQPNTNEWFLPNNNNTSNGQVVLPLAHSAPMAAIPSIYSNNINSNNNNNNNNGPTRNQQIDLNEMIDNPTELWARLQTFYEPTPLYWNDINLGGIGMPIDNNVNINNSNNNMPTSLNNNNLGFVDYAGPMY</sequence>
<feature type="transmembrane region" description="Helical" evidence="5">
    <location>
        <begin position="878"/>
        <end position="897"/>
    </location>
</feature>
<dbReference type="PROSITE" id="PS50048">
    <property type="entry name" value="ZN2_CY6_FUNGAL_2"/>
    <property type="match status" value="1"/>
</dbReference>
<keyword evidence="5" id="KW-1133">Transmembrane helix</keyword>
<dbReference type="GO" id="GO:0008270">
    <property type="term" value="F:zinc ion binding"/>
    <property type="evidence" value="ECO:0007669"/>
    <property type="project" value="InterPro"/>
</dbReference>
<dbReference type="EMBL" id="CP144101">
    <property type="protein sequence ID" value="WWC88327.1"/>
    <property type="molecule type" value="Genomic_DNA"/>
</dbReference>
<dbReference type="GO" id="GO:0003677">
    <property type="term" value="F:DNA binding"/>
    <property type="evidence" value="ECO:0007669"/>
    <property type="project" value="InterPro"/>
</dbReference>
<evidence type="ECO:0000256" key="3">
    <source>
        <dbReference type="ARBA" id="ARBA00023242"/>
    </source>
</evidence>
<feature type="compositionally biased region" description="Polar residues" evidence="4">
    <location>
        <begin position="167"/>
        <end position="184"/>
    </location>
</feature>
<dbReference type="InterPro" id="IPR001138">
    <property type="entry name" value="Zn2Cys6_DnaBD"/>
</dbReference>
<keyword evidence="2" id="KW-0479">Metal-binding</keyword>
<dbReference type="Proteomes" id="UP001355207">
    <property type="component" value="Chromosome 4"/>
</dbReference>
<dbReference type="GO" id="GO:0005634">
    <property type="term" value="C:nucleus"/>
    <property type="evidence" value="ECO:0007669"/>
    <property type="project" value="UniProtKB-SubCell"/>
</dbReference>
<evidence type="ECO:0000256" key="4">
    <source>
        <dbReference type="SAM" id="MobiDB-lite"/>
    </source>
</evidence>
<dbReference type="Pfam" id="PF04082">
    <property type="entry name" value="Fungal_trans"/>
    <property type="match status" value="1"/>
</dbReference>
<dbReference type="GeneID" id="91093906"/>
<feature type="compositionally biased region" description="Low complexity" evidence="4">
    <location>
        <begin position="1003"/>
        <end position="1023"/>
    </location>
</feature>
<dbReference type="InterPro" id="IPR007219">
    <property type="entry name" value="XnlR_reg_dom"/>
</dbReference>
<feature type="compositionally biased region" description="Basic and acidic residues" evidence="4">
    <location>
        <begin position="315"/>
        <end position="334"/>
    </location>
</feature>
<feature type="region of interest" description="Disordered" evidence="4">
    <location>
        <begin position="993"/>
        <end position="1036"/>
    </location>
</feature>
<dbReference type="InterPro" id="IPR036864">
    <property type="entry name" value="Zn2-C6_fun-type_DNA-bd_sf"/>
</dbReference>
<dbReference type="GO" id="GO:0006351">
    <property type="term" value="P:DNA-templated transcription"/>
    <property type="evidence" value="ECO:0007669"/>
    <property type="project" value="InterPro"/>
</dbReference>
<dbReference type="SMART" id="SM00906">
    <property type="entry name" value="Fungal_trans"/>
    <property type="match status" value="1"/>
</dbReference>
<organism evidence="7 8">
    <name type="scientific">Kwoniella dendrophila CBS 6074</name>
    <dbReference type="NCBI Taxonomy" id="1295534"/>
    <lineage>
        <taxon>Eukaryota</taxon>
        <taxon>Fungi</taxon>
        <taxon>Dikarya</taxon>
        <taxon>Basidiomycota</taxon>
        <taxon>Agaricomycotina</taxon>
        <taxon>Tremellomycetes</taxon>
        <taxon>Tremellales</taxon>
        <taxon>Cryptococcaceae</taxon>
        <taxon>Kwoniella</taxon>
    </lineage>
</organism>
<evidence type="ECO:0000313" key="7">
    <source>
        <dbReference type="EMBL" id="WWC88327.1"/>
    </source>
</evidence>
<dbReference type="CDD" id="cd00067">
    <property type="entry name" value="GAL4"/>
    <property type="match status" value="1"/>
</dbReference>
<keyword evidence="5" id="KW-0472">Membrane</keyword>
<proteinExistence type="predicted"/>
<evidence type="ECO:0000256" key="1">
    <source>
        <dbReference type="ARBA" id="ARBA00004123"/>
    </source>
</evidence>
<feature type="domain" description="Zn(2)-C6 fungal-type" evidence="6">
    <location>
        <begin position="335"/>
        <end position="364"/>
    </location>
</feature>
<name>A0AAX4JS98_9TREE</name>
<accession>A0AAX4JS98</accession>
<feature type="region of interest" description="Disordered" evidence="4">
    <location>
        <begin position="418"/>
        <end position="457"/>
    </location>
</feature>
<reference evidence="7 8" key="1">
    <citation type="submission" date="2024-01" db="EMBL/GenBank/DDBJ databases">
        <title>Comparative genomics of Cryptococcus and Kwoniella reveals pathogenesis evolution and contrasting modes of karyotype evolution via chromosome fusion or intercentromeric recombination.</title>
        <authorList>
            <person name="Coelho M.A."/>
            <person name="David-Palma M."/>
            <person name="Shea T."/>
            <person name="Bowers K."/>
            <person name="McGinley-Smith S."/>
            <person name="Mohammad A.W."/>
            <person name="Gnirke A."/>
            <person name="Yurkov A.M."/>
            <person name="Nowrousian M."/>
            <person name="Sun S."/>
            <person name="Cuomo C.A."/>
            <person name="Heitman J."/>
        </authorList>
    </citation>
    <scope>NUCLEOTIDE SEQUENCE [LARGE SCALE GENOMIC DNA]</scope>
    <source>
        <strain evidence="7 8">CBS 6074</strain>
    </source>
</reference>
<dbReference type="Gene3D" id="4.10.240.10">
    <property type="entry name" value="Zn(2)-C6 fungal-type DNA-binding domain"/>
    <property type="match status" value="1"/>
</dbReference>
<feature type="transmembrane region" description="Helical" evidence="5">
    <location>
        <begin position="626"/>
        <end position="649"/>
    </location>
</feature>
<feature type="compositionally biased region" description="Polar residues" evidence="4">
    <location>
        <begin position="205"/>
        <end position="224"/>
    </location>
</feature>
<dbReference type="PANTHER" id="PTHR31001">
    <property type="entry name" value="UNCHARACTERIZED TRANSCRIPTIONAL REGULATORY PROTEIN"/>
    <property type="match status" value="1"/>
</dbReference>
<feature type="compositionally biased region" description="Polar residues" evidence="4">
    <location>
        <begin position="248"/>
        <end position="264"/>
    </location>
</feature>
<feature type="region of interest" description="Disordered" evidence="4">
    <location>
        <begin position="481"/>
        <end position="501"/>
    </location>
</feature>